<feature type="transmembrane region" description="Helical" evidence="1">
    <location>
        <begin position="43"/>
        <end position="61"/>
    </location>
</feature>
<dbReference type="KEGG" id="slau:SLA_4357"/>
<keyword evidence="1" id="KW-0472">Membrane</keyword>
<dbReference type="AlphaFoldDB" id="A0A160P392"/>
<protein>
    <submittedName>
        <fullName evidence="2">Uncharacterized protein</fullName>
    </submittedName>
</protein>
<reference evidence="2 3" key="1">
    <citation type="journal article" date="2016" name="Genome Announc.">
        <title>Complete Genome Sequence of Thiostrepton-Producing Streptomyces laurentii ATCC 31255.</title>
        <authorList>
            <person name="Doi K."/>
            <person name="Fujino Y."/>
            <person name="Nagayoshi Y."/>
            <person name="Ohshima T."/>
            <person name="Ogata S."/>
        </authorList>
    </citation>
    <scope>NUCLEOTIDE SEQUENCE [LARGE SCALE GENOMIC DNA]</scope>
    <source>
        <strain evidence="2 3">ATCC 31255</strain>
    </source>
</reference>
<name>A0A160P392_STRLU</name>
<keyword evidence="3" id="KW-1185">Reference proteome</keyword>
<dbReference type="Proteomes" id="UP000217676">
    <property type="component" value="Chromosome"/>
</dbReference>
<sequence>MLTFYLVVVALAALALAVAGVRALVNDRVPVAWLGRNVTRPRMWGAGAVLMAGAIGTVRFLPAGVDVPLLLAGLALVALSQLLARPKVQGTAG</sequence>
<keyword evidence="1" id="KW-0812">Transmembrane</keyword>
<accession>A0A160P392</accession>
<dbReference type="EMBL" id="AP017424">
    <property type="protein sequence ID" value="BAU85245.1"/>
    <property type="molecule type" value="Genomic_DNA"/>
</dbReference>
<feature type="transmembrane region" description="Helical" evidence="1">
    <location>
        <begin position="68"/>
        <end position="84"/>
    </location>
</feature>
<gene>
    <name evidence="2" type="ORF">SLA_4357</name>
</gene>
<evidence type="ECO:0000313" key="3">
    <source>
        <dbReference type="Proteomes" id="UP000217676"/>
    </source>
</evidence>
<evidence type="ECO:0000313" key="2">
    <source>
        <dbReference type="EMBL" id="BAU85245.1"/>
    </source>
</evidence>
<keyword evidence="1" id="KW-1133">Transmembrane helix</keyword>
<proteinExistence type="predicted"/>
<evidence type="ECO:0000256" key="1">
    <source>
        <dbReference type="SAM" id="Phobius"/>
    </source>
</evidence>
<organism evidence="2 3">
    <name type="scientific">Streptomyces laurentii</name>
    <dbReference type="NCBI Taxonomy" id="39478"/>
    <lineage>
        <taxon>Bacteria</taxon>
        <taxon>Bacillati</taxon>
        <taxon>Actinomycetota</taxon>
        <taxon>Actinomycetes</taxon>
        <taxon>Kitasatosporales</taxon>
        <taxon>Streptomycetaceae</taxon>
        <taxon>Streptomyces</taxon>
    </lineage>
</organism>